<dbReference type="PANTHER" id="PTHR43699">
    <property type="entry name" value="3-DEHYDROQUINATE DEHYDRATASE"/>
    <property type="match status" value="1"/>
</dbReference>
<dbReference type="GeneID" id="95968056"/>
<keyword evidence="3" id="KW-0456">Lyase</keyword>
<dbReference type="Pfam" id="PF01487">
    <property type="entry name" value="DHquinase_I"/>
    <property type="match status" value="1"/>
</dbReference>
<dbReference type="Proteomes" id="UP001451606">
    <property type="component" value="Chromosome"/>
</dbReference>
<evidence type="ECO:0000256" key="3">
    <source>
        <dbReference type="ARBA" id="ARBA00023239"/>
    </source>
</evidence>
<evidence type="ECO:0000313" key="5">
    <source>
        <dbReference type="EMBL" id="WYY00736.1"/>
    </source>
</evidence>
<dbReference type="CDD" id="cd00502">
    <property type="entry name" value="DHQase_I"/>
    <property type="match status" value="1"/>
</dbReference>
<name>A0AAX4NGY5_9ARCH</name>
<protein>
    <recommendedName>
        <fullName evidence="2">3-dehydroquinate dehydratase</fullName>
        <ecNumber evidence="2">4.2.1.10</ecNumber>
    </recommendedName>
</protein>
<dbReference type="GO" id="GO:0046279">
    <property type="term" value="P:3,4-dihydroxybenzoate biosynthetic process"/>
    <property type="evidence" value="ECO:0007669"/>
    <property type="project" value="UniProtKB-ARBA"/>
</dbReference>
<dbReference type="PANTHER" id="PTHR43699:SF1">
    <property type="entry name" value="3-DEHYDROQUINATE DEHYDRATASE"/>
    <property type="match status" value="1"/>
</dbReference>
<comment type="catalytic activity">
    <reaction evidence="1">
        <text>3-dehydroquinate = 3-dehydroshikimate + H2O</text>
        <dbReference type="Rhea" id="RHEA:21096"/>
        <dbReference type="ChEBI" id="CHEBI:15377"/>
        <dbReference type="ChEBI" id="CHEBI:16630"/>
        <dbReference type="ChEBI" id="CHEBI:32364"/>
        <dbReference type="EC" id="4.2.1.10"/>
    </reaction>
</comment>
<sequence length="229" mass="26163">MNKPFVTRDGNCRVITSVFAGTPDDLFLKISPLRDIRERIFEIRFDLFSYHEIRTLNEILGYMKIREAPFIFTYRTEDIDDAREKYILAAENGALAVDLDIALKDLIEDFTGRVPVILSFHGDGKWVLKNVIGMMEDSNADSYKLANFYENLTGFTEDLAIISRFRQKVENPLSFIPMGKGNEILRVASACLVSDFAYSKLDAESAPGQLTYREMSSLINTCMSLRQKR</sequence>
<dbReference type="EMBL" id="CP133772">
    <property type="protein sequence ID" value="WYY00736.1"/>
    <property type="molecule type" value="Genomic_DNA"/>
</dbReference>
<proteinExistence type="predicted"/>
<evidence type="ECO:0000256" key="2">
    <source>
        <dbReference type="ARBA" id="ARBA00012060"/>
    </source>
</evidence>
<organism evidence="5 6">
    <name type="scientific">Oxyplasma meridianum</name>
    <dbReference type="NCBI Taxonomy" id="3073602"/>
    <lineage>
        <taxon>Archaea</taxon>
        <taxon>Methanobacteriati</taxon>
        <taxon>Thermoplasmatota</taxon>
        <taxon>Thermoplasmata</taxon>
        <taxon>Thermoplasmatales</taxon>
        <taxon>Thermoplasmataceae</taxon>
        <taxon>Oxyplasma</taxon>
    </lineage>
</organism>
<evidence type="ECO:0000256" key="1">
    <source>
        <dbReference type="ARBA" id="ARBA00001864"/>
    </source>
</evidence>
<dbReference type="InterPro" id="IPR013785">
    <property type="entry name" value="Aldolase_TIM"/>
</dbReference>
<dbReference type="GO" id="GO:0003855">
    <property type="term" value="F:3-dehydroquinate dehydratase activity"/>
    <property type="evidence" value="ECO:0007669"/>
    <property type="project" value="UniProtKB-EC"/>
</dbReference>
<accession>A0AAX4NGY5</accession>
<dbReference type="RefSeq" id="WP_393972259.1">
    <property type="nucleotide sequence ID" value="NZ_CP133772.1"/>
</dbReference>
<gene>
    <name evidence="5" type="ORF">OXIME_001319</name>
</gene>
<evidence type="ECO:0000313" key="6">
    <source>
        <dbReference type="Proteomes" id="UP001451606"/>
    </source>
</evidence>
<evidence type="ECO:0000256" key="4">
    <source>
        <dbReference type="ARBA" id="ARBA00023270"/>
    </source>
</evidence>
<dbReference type="KEGG" id="omr:OXIME_001319"/>
<keyword evidence="4" id="KW-0704">Schiff base</keyword>
<keyword evidence="6" id="KW-1185">Reference proteome</keyword>
<dbReference type="EC" id="4.2.1.10" evidence="2"/>
<dbReference type="SUPFAM" id="SSF51569">
    <property type="entry name" value="Aldolase"/>
    <property type="match status" value="1"/>
</dbReference>
<dbReference type="AlphaFoldDB" id="A0AAX4NGY5"/>
<dbReference type="Gene3D" id="3.20.20.70">
    <property type="entry name" value="Aldolase class I"/>
    <property type="match status" value="1"/>
</dbReference>
<reference evidence="5 6" key="1">
    <citation type="submission" date="2023-09" db="EMBL/GenBank/DDBJ databases">
        <authorList>
            <person name="Golyshina O.V."/>
            <person name="Lunev E.A."/>
            <person name="Bargiela R."/>
            <person name="Gaines M.C."/>
            <person name="Daum B."/>
            <person name="Bale N.J."/>
            <person name="Koenen M."/>
            <person name="Sinninghe Damst J.S."/>
            <person name="Yakimov M."/>
            <person name="Golyshin P.N."/>
        </authorList>
    </citation>
    <scope>NUCLEOTIDE SEQUENCE [LARGE SCALE GENOMIC DNA]</scope>
    <source>
        <strain evidence="5 6">M1</strain>
    </source>
</reference>
<dbReference type="InterPro" id="IPR050146">
    <property type="entry name" value="Type-I_3-dehydroquinase"/>
</dbReference>
<dbReference type="InterPro" id="IPR001381">
    <property type="entry name" value="DHquinase_I"/>
</dbReference>